<evidence type="ECO:0000313" key="3">
    <source>
        <dbReference type="Proteomes" id="UP001240678"/>
    </source>
</evidence>
<organism evidence="2 3">
    <name type="scientific">Colletotrichum costaricense</name>
    <dbReference type="NCBI Taxonomy" id="1209916"/>
    <lineage>
        <taxon>Eukaryota</taxon>
        <taxon>Fungi</taxon>
        <taxon>Dikarya</taxon>
        <taxon>Ascomycota</taxon>
        <taxon>Pezizomycotina</taxon>
        <taxon>Sordariomycetes</taxon>
        <taxon>Hypocreomycetidae</taxon>
        <taxon>Glomerellales</taxon>
        <taxon>Glomerellaceae</taxon>
        <taxon>Colletotrichum</taxon>
        <taxon>Colletotrichum acutatum species complex</taxon>
    </lineage>
</organism>
<name>A0AAI9YNY1_9PEZI</name>
<dbReference type="GeneID" id="85343607"/>
<comment type="caution">
    <text evidence="2">The sequence shown here is derived from an EMBL/GenBank/DDBJ whole genome shotgun (WGS) entry which is preliminary data.</text>
</comment>
<keyword evidence="3" id="KW-1185">Reference proteome</keyword>
<dbReference type="Proteomes" id="UP001240678">
    <property type="component" value="Unassembled WGS sequence"/>
</dbReference>
<accession>A0AAI9YNY1</accession>
<gene>
    <name evidence="2" type="ORF">CCOS01_11909</name>
</gene>
<sequence length="319" mass="35068">MATKIDSAPTQHMTRGCVRFTPGPSYGDATSALKKIPRYLFRVHAPSTSGETSLKSVVSRAALCGHAGSDCDIFSMPPDEAAEMLNCHLRGWARDGDNLMSWTSSLLFALQYALYRSIMPKNGRPDDPSDIWIYILDTRLLPGGSFIPDVALLDEFTGKDAARTLFPELGLPNKNLELAKKVCRLCVQCFASPTPATKADFRFASSIAQGCFGAEDEWALPMTAALLSLRKRPINDVVIIGGFKALFSDQEICEHNLDTFKTFPLDTHPEIHQFSNIIQDLHSDYCTRGLDSVIATAAKLSHVPSQYQLYVNPNLSCSS</sequence>
<dbReference type="InterPro" id="IPR056009">
    <property type="entry name" value="DUF7587"/>
</dbReference>
<dbReference type="Pfam" id="PF24494">
    <property type="entry name" value="DUF7587"/>
    <property type="match status" value="1"/>
</dbReference>
<dbReference type="RefSeq" id="XP_060309003.1">
    <property type="nucleotide sequence ID" value="XM_060460060.1"/>
</dbReference>
<reference evidence="2 3" key="1">
    <citation type="submission" date="2016-10" db="EMBL/GenBank/DDBJ databases">
        <title>The genome sequence of Colletotrichum fioriniae PJ7.</title>
        <authorList>
            <person name="Baroncelli R."/>
        </authorList>
    </citation>
    <scope>NUCLEOTIDE SEQUENCE [LARGE SCALE GENOMIC DNA]</scope>
    <source>
        <strain evidence="2 3">IMI 309622</strain>
    </source>
</reference>
<proteinExistence type="predicted"/>
<protein>
    <recommendedName>
        <fullName evidence="1">DUF7587 domain-containing protein</fullName>
    </recommendedName>
</protein>
<dbReference type="AlphaFoldDB" id="A0AAI9YNY1"/>
<evidence type="ECO:0000259" key="1">
    <source>
        <dbReference type="Pfam" id="PF24494"/>
    </source>
</evidence>
<evidence type="ECO:0000313" key="2">
    <source>
        <dbReference type="EMBL" id="KAK1517652.1"/>
    </source>
</evidence>
<dbReference type="EMBL" id="MOOE01000014">
    <property type="protein sequence ID" value="KAK1517652.1"/>
    <property type="molecule type" value="Genomic_DNA"/>
</dbReference>
<feature type="domain" description="DUF7587" evidence="1">
    <location>
        <begin position="36"/>
        <end position="156"/>
    </location>
</feature>